<evidence type="ECO:0000256" key="2">
    <source>
        <dbReference type="ARBA" id="ARBA00023002"/>
    </source>
</evidence>
<evidence type="ECO:0000313" key="5">
    <source>
        <dbReference type="Proteomes" id="UP000235116"/>
    </source>
</evidence>
<dbReference type="RefSeq" id="WP_101894199.1">
    <property type="nucleotide sequence ID" value="NZ_CP022684.1"/>
</dbReference>
<dbReference type="Pfam" id="PF00881">
    <property type="entry name" value="Nitroreductase"/>
    <property type="match status" value="1"/>
</dbReference>
<dbReference type="PANTHER" id="PTHR43673">
    <property type="entry name" value="NAD(P)H NITROREDUCTASE YDGI-RELATED"/>
    <property type="match status" value="1"/>
</dbReference>
<reference evidence="5" key="1">
    <citation type="submission" date="2017-08" db="EMBL/GenBank/DDBJ databases">
        <title>Direct submision.</title>
        <authorList>
            <person name="Kim S.-J."/>
            <person name="Rhee S.-K."/>
        </authorList>
    </citation>
    <scope>NUCLEOTIDE SEQUENCE [LARGE SCALE GENOMIC DNA]</scope>
    <source>
        <strain evidence="5">GI5</strain>
    </source>
</reference>
<sequence length="247" mass="28066">MTDYRDEAIAPETSIEEFRKIVESRRSVRRFTDEPVPDAVVEDCLDLAMLAPNSSNLQPWEFYVVRDDAVKAKLAEACLGQNAATTAQVLIPIIARPDTWKQNSLRNLEYWPEETMPKIIKNYYSKIALFHYNPGPLGSLGLAKKALGLVVGLKQAIPRGPYGINEMKTWAVKSTALAAENMMLAFRAHGYDTCPMEGFDERRVRKILDLPSDAIVTMILGVGKRAEDGIYHRRYRFPREEFIHYIS</sequence>
<evidence type="ECO:0000313" key="4">
    <source>
        <dbReference type="EMBL" id="AUM12816.1"/>
    </source>
</evidence>
<dbReference type="InterPro" id="IPR000415">
    <property type="entry name" value="Nitroreductase-like"/>
</dbReference>
<keyword evidence="5" id="KW-1185">Reference proteome</keyword>
<dbReference type="OrthoDB" id="9784375at2"/>
<evidence type="ECO:0000259" key="3">
    <source>
        <dbReference type="Pfam" id="PF00881"/>
    </source>
</evidence>
<name>A0A2K9LKD0_9GAMM</name>
<dbReference type="CDD" id="cd02137">
    <property type="entry name" value="MhqN-like"/>
    <property type="match status" value="1"/>
</dbReference>
<gene>
    <name evidence="4" type="ORF">Kalk_10470</name>
</gene>
<proteinExistence type="inferred from homology"/>
<dbReference type="PANTHER" id="PTHR43673:SF10">
    <property type="entry name" value="NADH DEHYDROGENASE_NAD(P)H NITROREDUCTASE XCC3605-RELATED"/>
    <property type="match status" value="1"/>
</dbReference>
<dbReference type="Proteomes" id="UP000235116">
    <property type="component" value="Chromosome"/>
</dbReference>
<protein>
    <submittedName>
        <fullName evidence="4">Nitroreductase family protein</fullName>
    </submittedName>
</protein>
<dbReference type="EMBL" id="CP022684">
    <property type="protein sequence ID" value="AUM12816.1"/>
    <property type="molecule type" value="Genomic_DNA"/>
</dbReference>
<feature type="domain" description="Nitroreductase" evidence="3">
    <location>
        <begin position="23"/>
        <end position="224"/>
    </location>
</feature>
<dbReference type="InterPro" id="IPR029479">
    <property type="entry name" value="Nitroreductase"/>
</dbReference>
<accession>A0A2K9LKD0</accession>
<dbReference type="AlphaFoldDB" id="A0A2K9LKD0"/>
<evidence type="ECO:0000256" key="1">
    <source>
        <dbReference type="ARBA" id="ARBA00007118"/>
    </source>
</evidence>
<dbReference type="SUPFAM" id="SSF55469">
    <property type="entry name" value="FMN-dependent nitroreductase-like"/>
    <property type="match status" value="1"/>
</dbReference>
<dbReference type="GO" id="GO:0016491">
    <property type="term" value="F:oxidoreductase activity"/>
    <property type="evidence" value="ECO:0007669"/>
    <property type="project" value="UniProtKB-KW"/>
</dbReference>
<dbReference type="Gene3D" id="3.40.109.10">
    <property type="entry name" value="NADH Oxidase"/>
    <property type="match status" value="1"/>
</dbReference>
<dbReference type="KEGG" id="kak:Kalk_10470"/>
<comment type="similarity">
    <text evidence="1">Belongs to the nitroreductase family.</text>
</comment>
<organism evidence="4 5">
    <name type="scientific">Ketobacter alkanivorans</name>
    <dbReference type="NCBI Taxonomy" id="1917421"/>
    <lineage>
        <taxon>Bacteria</taxon>
        <taxon>Pseudomonadati</taxon>
        <taxon>Pseudomonadota</taxon>
        <taxon>Gammaproteobacteria</taxon>
        <taxon>Pseudomonadales</taxon>
        <taxon>Ketobacteraceae</taxon>
        <taxon>Ketobacter</taxon>
    </lineage>
</organism>
<keyword evidence="2" id="KW-0560">Oxidoreductase</keyword>